<gene>
    <name evidence="3" type="ORF">CALVIDRAFT_603521</name>
</gene>
<keyword evidence="4" id="KW-1185">Reference proteome</keyword>
<feature type="transmembrane region" description="Helical" evidence="2">
    <location>
        <begin position="7"/>
        <end position="25"/>
    </location>
</feature>
<reference evidence="3 4" key="1">
    <citation type="journal article" date="2016" name="Mol. Biol. Evol.">
        <title>Comparative Genomics of Early-Diverging Mushroom-Forming Fungi Provides Insights into the Origins of Lignocellulose Decay Capabilities.</title>
        <authorList>
            <person name="Nagy L.G."/>
            <person name="Riley R."/>
            <person name="Tritt A."/>
            <person name="Adam C."/>
            <person name="Daum C."/>
            <person name="Floudas D."/>
            <person name="Sun H."/>
            <person name="Yadav J.S."/>
            <person name="Pangilinan J."/>
            <person name="Larsson K.H."/>
            <person name="Matsuura K."/>
            <person name="Barry K."/>
            <person name="Labutti K."/>
            <person name="Kuo R."/>
            <person name="Ohm R.A."/>
            <person name="Bhattacharya S.S."/>
            <person name="Shirouzu T."/>
            <person name="Yoshinaga Y."/>
            <person name="Martin F.M."/>
            <person name="Grigoriev I.V."/>
            <person name="Hibbett D.S."/>
        </authorList>
    </citation>
    <scope>NUCLEOTIDE SEQUENCE [LARGE SCALE GENOMIC DNA]</scope>
    <source>
        <strain evidence="3 4">TUFC12733</strain>
    </source>
</reference>
<feature type="compositionally biased region" description="Basic and acidic residues" evidence="1">
    <location>
        <begin position="118"/>
        <end position="132"/>
    </location>
</feature>
<evidence type="ECO:0000313" key="4">
    <source>
        <dbReference type="Proteomes" id="UP000076738"/>
    </source>
</evidence>
<accession>A0A167FM98</accession>
<keyword evidence="2" id="KW-1133">Transmembrane helix</keyword>
<sequence length="146" mass="15353">MPARAQPWALRALISLMSAICGSGLPLEYFGAVFAAMTAIPSIMIITGIKQLIAFNRGHVSDGENDWTFGQTLALLLLTLPLAQVLDRVWAEITSHWRGFSAEAPVDDGAGVSSAAPEAEKLEDPATAEERTTGSSKGVVGSATLI</sequence>
<dbReference type="Proteomes" id="UP000076738">
    <property type="component" value="Unassembled WGS sequence"/>
</dbReference>
<organism evidence="3 4">
    <name type="scientific">Calocera viscosa (strain TUFC12733)</name>
    <dbReference type="NCBI Taxonomy" id="1330018"/>
    <lineage>
        <taxon>Eukaryota</taxon>
        <taxon>Fungi</taxon>
        <taxon>Dikarya</taxon>
        <taxon>Basidiomycota</taxon>
        <taxon>Agaricomycotina</taxon>
        <taxon>Dacrymycetes</taxon>
        <taxon>Dacrymycetales</taxon>
        <taxon>Dacrymycetaceae</taxon>
        <taxon>Calocera</taxon>
    </lineage>
</organism>
<dbReference type="AlphaFoldDB" id="A0A167FM98"/>
<evidence type="ECO:0000313" key="3">
    <source>
        <dbReference type="EMBL" id="KZO89651.1"/>
    </source>
</evidence>
<evidence type="ECO:0000256" key="1">
    <source>
        <dbReference type="SAM" id="MobiDB-lite"/>
    </source>
</evidence>
<keyword evidence="2" id="KW-0812">Transmembrane</keyword>
<dbReference type="EMBL" id="KV417374">
    <property type="protein sequence ID" value="KZO89651.1"/>
    <property type="molecule type" value="Genomic_DNA"/>
</dbReference>
<proteinExistence type="predicted"/>
<evidence type="ECO:0000256" key="2">
    <source>
        <dbReference type="SAM" id="Phobius"/>
    </source>
</evidence>
<protein>
    <submittedName>
        <fullName evidence="3">Uncharacterized protein</fullName>
    </submittedName>
</protein>
<keyword evidence="2" id="KW-0472">Membrane</keyword>
<name>A0A167FM98_CALVF</name>
<feature type="region of interest" description="Disordered" evidence="1">
    <location>
        <begin position="107"/>
        <end position="146"/>
    </location>
</feature>